<dbReference type="Gene3D" id="3.60.40.10">
    <property type="entry name" value="PPM-type phosphatase domain"/>
    <property type="match status" value="1"/>
</dbReference>
<gene>
    <name evidence="2" type="ORF">GCM10009838_56660</name>
</gene>
<accession>A0ABN2SHE6</accession>
<dbReference type="EMBL" id="BAAAQM010000037">
    <property type="protein sequence ID" value="GAA1986705.1"/>
    <property type="molecule type" value="Genomic_DNA"/>
</dbReference>
<dbReference type="SUPFAM" id="SSF81606">
    <property type="entry name" value="PP2C-like"/>
    <property type="match status" value="1"/>
</dbReference>
<protein>
    <submittedName>
        <fullName evidence="2">PP2C family serine/threonine-protein phosphatase</fullName>
    </submittedName>
</protein>
<name>A0ABN2SHE6_9ACTN</name>
<dbReference type="InterPro" id="IPR036457">
    <property type="entry name" value="PPM-type-like_dom_sf"/>
</dbReference>
<keyword evidence="3" id="KW-1185">Reference proteome</keyword>
<organism evidence="2 3">
    <name type="scientific">Catenulispora subtropica</name>
    <dbReference type="NCBI Taxonomy" id="450798"/>
    <lineage>
        <taxon>Bacteria</taxon>
        <taxon>Bacillati</taxon>
        <taxon>Actinomycetota</taxon>
        <taxon>Actinomycetes</taxon>
        <taxon>Catenulisporales</taxon>
        <taxon>Catenulisporaceae</taxon>
        <taxon>Catenulispora</taxon>
    </lineage>
</organism>
<dbReference type="Proteomes" id="UP001499854">
    <property type="component" value="Unassembled WGS sequence"/>
</dbReference>
<evidence type="ECO:0000313" key="2">
    <source>
        <dbReference type="EMBL" id="GAA1986705.1"/>
    </source>
</evidence>
<dbReference type="InterPro" id="IPR001932">
    <property type="entry name" value="PPM-type_phosphatase-like_dom"/>
</dbReference>
<evidence type="ECO:0000259" key="1">
    <source>
        <dbReference type="Pfam" id="PF13672"/>
    </source>
</evidence>
<proteinExistence type="predicted"/>
<comment type="caution">
    <text evidence="2">The sequence shown here is derived from an EMBL/GenBank/DDBJ whole genome shotgun (WGS) entry which is preliminary data.</text>
</comment>
<dbReference type="RefSeq" id="WP_344660176.1">
    <property type="nucleotide sequence ID" value="NZ_BAAAQM010000037.1"/>
</dbReference>
<feature type="domain" description="PPM-type phosphatase" evidence="1">
    <location>
        <begin position="20"/>
        <end position="258"/>
    </location>
</feature>
<reference evidence="2 3" key="1">
    <citation type="journal article" date="2019" name="Int. J. Syst. Evol. Microbiol.">
        <title>The Global Catalogue of Microorganisms (GCM) 10K type strain sequencing project: providing services to taxonomists for standard genome sequencing and annotation.</title>
        <authorList>
            <consortium name="The Broad Institute Genomics Platform"/>
            <consortium name="The Broad Institute Genome Sequencing Center for Infectious Disease"/>
            <person name="Wu L."/>
            <person name="Ma J."/>
        </authorList>
    </citation>
    <scope>NUCLEOTIDE SEQUENCE [LARGE SCALE GENOMIC DNA]</scope>
    <source>
        <strain evidence="2 3">JCM 16013</strain>
    </source>
</reference>
<sequence length="293" mass="32063">MGGDTPAWTPVHATVKGANKKYSQDALRFRAVADGAALLLTVADGHGAAPHRRSHLGSAWAVEEFVRCVTPFARMVAELEGEGPGAWRRLREAGDLPLRRTVCRSWLDRTRLHDLNAPSRGTAGPAAEFGRDRLVPYGSTLLGVLLSRTQVFCWQLGDGDIVLVDENGPPRHLFAETGDKVGDETDSLCGPEPWHRMRTHWQPLSSLGRDRLIMINTDGLTNSFADGDGYVRFAQDVYDRFRAHGPAWVGERLPGWLERAADNSGDDTTLLAAYAPGSAAPRTSSETRRGKEL</sequence>
<dbReference type="Pfam" id="PF13672">
    <property type="entry name" value="PP2C_2"/>
    <property type="match status" value="1"/>
</dbReference>
<evidence type="ECO:0000313" key="3">
    <source>
        <dbReference type="Proteomes" id="UP001499854"/>
    </source>
</evidence>